<accession>X0S4Z4</accession>
<protein>
    <recommendedName>
        <fullName evidence="3">Calcineurin-like phosphoesterase domain-containing protein</fullName>
    </recommendedName>
</protein>
<organism evidence="2">
    <name type="scientific">marine sediment metagenome</name>
    <dbReference type="NCBI Taxonomy" id="412755"/>
    <lineage>
        <taxon>unclassified sequences</taxon>
        <taxon>metagenomes</taxon>
        <taxon>ecological metagenomes</taxon>
    </lineage>
</organism>
<keyword evidence="1" id="KW-0175">Coiled coil</keyword>
<comment type="caution">
    <text evidence="2">The sequence shown here is derived from an EMBL/GenBank/DDBJ whole genome shotgun (WGS) entry which is preliminary data.</text>
</comment>
<evidence type="ECO:0008006" key="3">
    <source>
        <dbReference type="Google" id="ProtNLM"/>
    </source>
</evidence>
<dbReference type="AlphaFoldDB" id="X0S4Z4"/>
<gene>
    <name evidence="2" type="ORF">S01H1_08389</name>
</gene>
<proteinExistence type="predicted"/>
<name>X0S4Z4_9ZZZZ</name>
<evidence type="ECO:0000313" key="2">
    <source>
        <dbReference type="EMBL" id="GAF76128.1"/>
    </source>
</evidence>
<evidence type="ECO:0000256" key="1">
    <source>
        <dbReference type="SAM" id="Coils"/>
    </source>
</evidence>
<feature type="coiled-coil region" evidence="1">
    <location>
        <begin position="134"/>
        <end position="161"/>
    </location>
</feature>
<reference evidence="2" key="1">
    <citation type="journal article" date="2014" name="Front. Microbiol.">
        <title>High frequency of phylogenetically diverse reductive dehalogenase-homologous genes in deep subseafloor sedimentary metagenomes.</title>
        <authorList>
            <person name="Kawai M."/>
            <person name="Futagami T."/>
            <person name="Toyoda A."/>
            <person name="Takaki Y."/>
            <person name="Nishi S."/>
            <person name="Hori S."/>
            <person name="Arai W."/>
            <person name="Tsubouchi T."/>
            <person name="Morono Y."/>
            <person name="Uchiyama I."/>
            <person name="Ito T."/>
            <person name="Fujiyama A."/>
            <person name="Inagaki F."/>
            <person name="Takami H."/>
        </authorList>
    </citation>
    <scope>NUCLEOTIDE SEQUENCE</scope>
    <source>
        <strain evidence="2">Expedition CK06-06</strain>
    </source>
</reference>
<feature type="non-terminal residue" evidence="2">
    <location>
        <position position="1"/>
    </location>
</feature>
<sequence length="236" mass="28098">EWKRPTDPVLNDGRMIHKTPEAIKLGDDIFLLHGHQGDILCDKNIWLSSRISYILKFGVPLARAFFNYENRSATKSQIPKSREKLYYNWAKEKKVILICGHTHNAIFASRSYYWWLKEQIEIKEKKLEKKQCSKDKDKIKLNKLSKKIDKLKSELLDEERRGRKYYRITAKGKEPLPCYFNTGCGLYRKGITNIEIEGDKIRLIKWKRSNSLLIEKRRKKLWKEQSLSEIRKKINI</sequence>
<dbReference type="EMBL" id="BARS01004307">
    <property type="protein sequence ID" value="GAF76128.1"/>
    <property type="molecule type" value="Genomic_DNA"/>
</dbReference>